<accession>A0A7S0BE33</accession>
<keyword evidence="2" id="KW-0472">Membrane</keyword>
<keyword evidence="2" id="KW-1133">Transmembrane helix</keyword>
<evidence type="ECO:0000256" key="1">
    <source>
        <dbReference type="SAM" id="MobiDB-lite"/>
    </source>
</evidence>
<keyword evidence="2" id="KW-0812">Transmembrane</keyword>
<gene>
    <name evidence="3" type="ORF">RMAR0315_LOCUS1237</name>
</gene>
<dbReference type="EMBL" id="HBEK01002199">
    <property type="protein sequence ID" value="CAD8391262.1"/>
    <property type="molecule type" value="Transcribed_RNA"/>
</dbReference>
<evidence type="ECO:0000313" key="3">
    <source>
        <dbReference type="EMBL" id="CAD8391262.1"/>
    </source>
</evidence>
<name>A0A7S0BE33_9RHOD</name>
<dbReference type="AlphaFoldDB" id="A0A7S0BE33"/>
<organism evidence="3">
    <name type="scientific">Rhodosorus marinus</name>
    <dbReference type="NCBI Taxonomy" id="101924"/>
    <lineage>
        <taxon>Eukaryota</taxon>
        <taxon>Rhodophyta</taxon>
        <taxon>Stylonematophyceae</taxon>
        <taxon>Stylonematales</taxon>
        <taxon>Stylonemataceae</taxon>
        <taxon>Rhodosorus</taxon>
    </lineage>
</organism>
<sequence length="361" mass="39562">MGGSFRRGVLPRVLLRVAVVGACLGGVGWMQRERIRGLLSTLRAGYLAGHDTVKIAQVLSRDLLEFLSSDLDGEELPRSLNNLLLLLQRREVLDALAVVSKSAAEGIIQNMPRDPEHIQKVTSNPAVERFAVVLVRTAVKEAVRTVIQKMDEQRLNGFGGESVSKLSPETVGQWVKNDAIRSLIVEVVSSTILNSTRAKKEVPASTVKHAPGRSGKGMLRSSTFTGQRMYTAAPSVAMYEKKNSSDYGEKILMTALQDRELVRAIASESVRSYLTTKDELRNRKALAQNKARGNSLDRNGSPDNRPPLLIKGGEDAEVATLSSDEELDEPTDGPSTAWWLIKTLASTAWSYTFPKRGMALH</sequence>
<evidence type="ECO:0000256" key="2">
    <source>
        <dbReference type="SAM" id="Phobius"/>
    </source>
</evidence>
<proteinExistence type="predicted"/>
<reference evidence="3" key="1">
    <citation type="submission" date="2021-01" db="EMBL/GenBank/DDBJ databases">
        <authorList>
            <person name="Corre E."/>
            <person name="Pelletier E."/>
            <person name="Niang G."/>
            <person name="Scheremetjew M."/>
            <person name="Finn R."/>
            <person name="Kale V."/>
            <person name="Holt S."/>
            <person name="Cochrane G."/>
            <person name="Meng A."/>
            <person name="Brown T."/>
            <person name="Cohen L."/>
        </authorList>
    </citation>
    <scope>NUCLEOTIDE SEQUENCE</scope>
    <source>
        <strain evidence="3">UTEX LB 2760</strain>
    </source>
</reference>
<protein>
    <submittedName>
        <fullName evidence="3">Uncharacterized protein</fullName>
    </submittedName>
</protein>
<feature type="transmembrane region" description="Helical" evidence="2">
    <location>
        <begin position="13"/>
        <end position="30"/>
    </location>
</feature>
<feature type="region of interest" description="Disordered" evidence="1">
    <location>
        <begin position="286"/>
        <end position="311"/>
    </location>
</feature>